<sequence length="203" mass="21309">MMLDRRGLIAGLAALAATLPSRRSAAATDPLDPDLVLHDPEAPALRNPEGDVTVVEYFDYRCPYCRAGHPMMLEEADRDPGLRLVMKDWPVFGPDSLRAARLVLAAGAQGQYVLAHDTLMRAKGGLGGRGLPVALGAAGVDVAAAEAALAADGARIDALIARNRAQAAAFGFPGTPAYVIGFALFPGVIERRTLRDAVARARG</sequence>
<dbReference type="InterPro" id="IPR036249">
    <property type="entry name" value="Thioredoxin-like_sf"/>
</dbReference>
<keyword evidence="1" id="KW-0732">Signal</keyword>
<dbReference type="EMBL" id="VFRP01000006">
    <property type="protein sequence ID" value="TPE51747.1"/>
    <property type="molecule type" value="Genomic_DNA"/>
</dbReference>
<dbReference type="Gene3D" id="3.40.30.10">
    <property type="entry name" value="Glutaredoxin"/>
    <property type="match status" value="1"/>
</dbReference>
<name>A0A501WWF6_9RHOB</name>
<proteinExistence type="predicted"/>
<dbReference type="PANTHER" id="PTHR13887:SF14">
    <property type="entry name" value="DISULFIDE BOND FORMATION PROTEIN D"/>
    <property type="match status" value="1"/>
</dbReference>
<accession>A0A501WWF6</accession>
<dbReference type="InterPro" id="IPR006311">
    <property type="entry name" value="TAT_signal"/>
</dbReference>
<dbReference type="PROSITE" id="PS51352">
    <property type="entry name" value="THIOREDOXIN_2"/>
    <property type="match status" value="1"/>
</dbReference>
<evidence type="ECO:0000256" key="2">
    <source>
        <dbReference type="ARBA" id="ARBA00023002"/>
    </source>
</evidence>
<dbReference type="PROSITE" id="PS51318">
    <property type="entry name" value="TAT"/>
    <property type="match status" value="1"/>
</dbReference>
<dbReference type="AlphaFoldDB" id="A0A501WWF6"/>
<dbReference type="PANTHER" id="PTHR13887">
    <property type="entry name" value="GLUTATHIONE S-TRANSFERASE KAPPA"/>
    <property type="match status" value="1"/>
</dbReference>
<keyword evidence="4" id="KW-0676">Redox-active center</keyword>
<protein>
    <submittedName>
        <fullName evidence="6">DsbA family protein</fullName>
    </submittedName>
</protein>
<evidence type="ECO:0000259" key="5">
    <source>
        <dbReference type="PROSITE" id="PS51352"/>
    </source>
</evidence>
<dbReference type="GO" id="GO:0016491">
    <property type="term" value="F:oxidoreductase activity"/>
    <property type="evidence" value="ECO:0007669"/>
    <property type="project" value="UniProtKB-KW"/>
</dbReference>
<dbReference type="Pfam" id="PF01323">
    <property type="entry name" value="DSBA"/>
    <property type="match status" value="1"/>
</dbReference>
<dbReference type="Proteomes" id="UP000319255">
    <property type="component" value="Unassembled WGS sequence"/>
</dbReference>
<evidence type="ECO:0000313" key="6">
    <source>
        <dbReference type="EMBL" id="TPE51747.1"/>
    </source>
</evidence>
<reference evidence="6 7" key="1">
    <citation type="submission" date="2019-06" db="EMBL/GenBank/DDBJ databases">
        <title>A novel bacterium of genus Amaricoccus, isolated from marine sediment.</title>
        <authorList>
            <person name="Huang H."/>
            <person name="Mo K."/>
            <person name="Hu Y."/>
        </authorList>
    </citation>
    <scope>NUCLEOTIDE SEQUENCE [LARGE SCALE GENOMIC DNA]</scope>
    <source>
        <strain evidence="6 7">HB172011</strain>
    </source>
</reference>
<dbReference type="InterPro" id="IPR001853">
    <property type="entry name" value="DSBA-like_thioredoxin_dom"/>
</dbReference>
<evidence type="ECO:0000256" key="1">
    <source>
        <dbReference type="ARBA" id="ARBA00022729"/>
    </source>
</evidence>
<feature type="domain" description="Thioredoxin" evidence="5">
    <location>
        <begin position="8"/>
        <end position="203"/>
    </location>
</feature>
<dbReference type="OrthoDB" id="9780147at2"/>
<evidence type="ECO:0000256" key="4">
    <source>
        <dbReference type="ARBA" id="ARBA00023284"/>
    </source>
</evidence>
<dbReference type="SUPFAM" id="SSF52833">
    <property type="entry name" value="Thioredoxin-like"/>
    <property type="match status" value="1"/>
</dbReference>
<keyword evidence="2" id="KW-0560">Oxidoreductase</keyword>
<gene>
    <name evidence="6" type="ORF">FJM51_08635</name>
</gene>
<comment type="caution">
    <text evidence="6">The sequence shown here is derived from an EMBL/GenBank/DDBJ whole genome shotgun (WGS) entry which is preliminary data.</text>
</comment>
<evidence type="ECO:0000256" key="3">
    <source>
        <dbReference type="ARBA" id="ARBA00023157"/>
    </source>
</evidence>
<keyword evidence="7" id="KW-1185">Reference proteome</keyword>
<keyword evidence="3" id="KW-1015">Disulfide bond</keyword>
<organism evidence="6 7">
    <name type="scientific">Amaricoccus solimangrovi</name>
    <dbReference type="NCBI Taxonomy" id="2589815"/>
    <lineage>
        <taxon>Bacteria</taxon>
        <taxon>Pseudomonadati</taxon>
        <taxon>Pseudomonadota</taxon>
        <taxon>Alphaproteobacteria</taxon>
        <taxon>Rhodobacterales</taxon>
        <taxon>Paracoccaceae</taxon>
        <taxon>Amaricoccus</taxon>
    </lineage>
</organism>
<evidence type="ECO:0000313" key="7">
    <source>
        <dbReference type="Proteomes" id="UP000319255"/>
    </source>
</evidence>
<dbReference type="InterPro" id="IPR013766">
    <property type="entry name" value="Thioredoxin_domain"/>
</dbReference>